<keyword evidence="1" id="KW-0175">Coiled coil</keyword>
<gene>
    <name evidence="3" type="ORF">CEUSTIGMA_g11665.t1</name>
</gene>
<proteinExistence type="predicted"/>
<sequence length="865" mass="96056">MAALTISCGHWLRYPQVPQWIATEKLERLWKDTGGHQMKAMLHQALVHIHKGLAAAILVDPDDRIGILKNCDSSQWVKIRKYAQCVVADDLDSWRSSASGAAGRSGELVSRTQQLGQLTKPATPEKGSYFQPWPRLTEEDMAPVFCNDQAVTFVPACQLDQGVAIRATTAGHSRRSAQMMDATREDELLNDNSLDDALYFCPDRINSTFHLTTGSSSSLQQEGQQLVPEVHEDRQTTGGLIGGLKPGLSTAAAVVEDAIPQAAAINANDSSSKSRPHKRQRRINLDNVFDTAPVHQERKDKEDSEFRSRITELSRTHVGIACEADEACPAGSTGRQIIACELVQQAAHQEEVQELKGSMAVQQAAHQEEVQELKNSMNVLQAAHQEEVQELKGIMAVQQAAHQEEVQELKGIMAVQQAAHQEEVQELKGSMAVQQAAHQEEVQELKNSMNVLQAAHQEEVQELKNSMNVLQAAHQEEVQELKNSMNVLQAAHQEEVQELKNSMSVLQAAHQEEVQELKDSMAVQQASHQEEVQELKDSIQSLRLKHNELEATHASDKAKESMHALHQAARLEEAEEKLAAGVQQQQDLLIEIEVERGNVKKLACELERIVSESSEREKESEIRLDEIEEMHRQDEAQIAALEESVRTLEEELRQSKLTLKTKGIEHEDEVRQLRSHLETATQQHKINMEGLRFDVESAAKRHHHRMQNLICICQQSSRLYFELVEHYKLKEGTPTTPIAIADAISVGAAATAAVAQPHQSPVISSRLESQKLSLAELWPSSASTRGHKSAKTHGCELSSSLVSVADARLPHSSSAHDEAGPSRRPLCCSDADHNSNVIVSKLRHKVQELTEHNSLLLKSTLNPKP</sequence>
<comment type="caution">
    <text evidence="3">The sequence shown here is derived from an EMBL/GenBank/DDBJ whole genome shotgun (WGS) entry which is preliminary data.</text>
</comment>
<name>A0A250XMW0_9CHLO</name>
<feature type="region of interest" description="Disordered" evidence="2">
    <location>
        <begin position="266"/>
        <end position="290"/>
    </location>
</feature>
<keyword evidence="4" id="KW-1185">Reference proteome</keyword>
<dbReference type="EMBL" id="BEGY01000120">
    <property type="protein sequence ID" value="GAX84242.1"/>
    <property type="molecule type" value="Genomic_DNA"/>
</dbReference>
<evidence type="ECO:0000313" key="3">
    <source>
        <dbReference type="EMBL" id="GAX84242.1"/>
    </source>
</evidence>
<feature type="coiled-coil region" evidence="1">
    <location>
        <begin position="435"/>
        <end position="591"/>
    </location>
</feature>
<evidence type="ECO:0000256" key="2">
    <source>
        <dbReference type="SAM" id="MobiDB-lite"/>
    </source>
</evidence>
<accession>A0A250XMW0</accession>
<dbReference type="AlphaFoldDB" id="A0A250XMW0"/>
<feature type="coiled-coil region" evidence="1">
    <location>
        <begin position="363"/>
        <end position="390"/>
    </location>
</feature>
<evidence type="ECO:0000313" key="4">
    <source>
        <dbReference type="Proteomes" id="UP000232323"/>
    </source>
</evidence>
<dbReference type="Proteomes" id="UP000232323">
    <property type="component" value="Unassembled WGS sequence"/>
</dbReference>
<dbReference type="STRING" id="1157962.A0A250XMW0"/>
<protein>
    <submittedName>
        <fullName evidence="3">Uncharacterized protein</fullName>
    </submittedName>
</protein>
<organism evidence="3 4">
    <name type="scientific">Chlamydomonas eustigma</name>
    <dbReference type="NCBI Taxonomy" id="1157962"/>
    <lineage>
        <taxon>Eukaryota</taxon>
        <taxon>Viridiplantae</taxon>
        <taxon>Chlorophyta</taxon>
        <taxon>core chlorophytes</taxon>
        <taxon>Chlorophyceae</taxon>
        <taxon>CS clade</taxon>
        <taxon>Chlamydomonadales</taxon>
        <taxon>Chlamydomonadaceae</taxon>
        <taxon>Chlamydomonas</taxon>
    </lineage>
</organism>
<feature type="coiled-coil region" evidence="1">
    <location>
        <begin position="624"/>
        <end position="658"/>
    </location>
</feature>
<feature type="region of interest" description="Disordered" evidence="2">
    <location>
        <begin position="100"/>
        <end position="131"/>
    </location>
</feature>
<dbReference type="OrthoDB" id="2018851at2759"/>
<reference evidence="3 4" key="1">
    <citation type="submission" date="2017-08" db="EMBL/GenBank/DDBJ databases">
        <title>Acidophilic green algal genome provides insights into adaptation to an acidic environment.</title>
        <authorList>
            <person name="Hirooka S."/>
            <person name="Hirose Y."/>
            <person name="Kanesaki Y."/>
            <person name="Higuchi S."/>
            <person name="Fujiwara T."/>
            <person name="Onuma R."/>
            <person name="Era A."/>
            <person name="Ohbayashi R."/>
            <person name="Uzuka A."/>
            <person name="Nozaki H."/>
            <person name="Yoshikawa H."/>
            <person name="Miyagishima S.Y."/>
        </authorList>
    </citation>
    <scope>NUCLEOTIDE SEQUENCE [LARGE SCALE GENOMIC DNA]</scope>
    <source>
        <strain evidence="3 4">NIES-2499</strain>
    </source>
</reference>
<evidence type="ECO:0000256" key="1">
    <source>
        <dbReference type="SAM" id="Coils"/>
    </source>
</evidence>